<accession>A0A6C0G5W7</accession>
<dbReference type="InterPro" id="IPR023198">
    <property type="entry name" value="PGP-like_dom2"/>
</dbReference>
<dbReference type="Gene3D" id="3.40.50.1000">
    <property type="entry name" value="HAD superfamily/HAD-like"/>
    <property type="match status" value="1"/>
</dbReference>
<dbReference type="InterPro" id="IPR023214">
    <property type="entry name" value="HAD_sf"/>
</dbReference>
<dbReference type="AlphaFoldDB" id="A0A6C0G5W7"/>
<dbReference type="GO" id="GO:0006281">
    <property type="term" value="P:DNA repair"/>
    <property type="evidence" value="ECO:0007669"/>
    <property type="project" value="TreeGrafter"/>
</dbReference>
<dbReference type="RefSeq" id="WP_162359609.1">
    <property type="nucleotide sequence ID" value="NZ_CP048209.1"/>
</dbReference>
<dbReference type="InterPro" id="IPR041492">
    <property type="entry name" value="HAD_2"/>
</dbReference>
<dbReference type="Pfam" id="PF13419">
    <property type="entry name" value="HAD_2"/>
    <property type="match status" value="1"/>
</dbReference>
<keyword evidence="2" id="KW-1185">Reference proteome</keyword>
<dbReference type="SFLD" id="SFLDG01129">
    <property type="entry name" value="C1.5:_HAD__Beta-PGM__Phosphata"/>
    <property type="match status" value="1"/>
</dbReference>
<protein>
    <submittedName>
        <fullName evidence="1">HAD-IA family hydrolase</fullName>
    </submittedName>
</protein>
<evidence type="ECO:0000313" key="1">
    <source>
        <dbReference type="EMBL" id="QHT63179.1"/>
    </source>
</evidence>
<dbReference type="KEGG" id="plyc:GXP70_26590"/>
<dbReference type="InterPro" id="IPR036412">
    <property type="entry name" value="HAD-like_sf"/>
</dbReference>
<dbReference type="InterPro" id="IPR050155">
    <property type="entry name" value="HAD-like_hydrolase_sf"/>
</dbReference>
<name>A0A6C0G5W7_9BACL</name>
<dbReference type="SFLD" id="SFLDS00003">
    <property type="entry name" value="Haloacid_Dehalogenase"/>
    <property type="match status" value="1"/>
</dbReference>
<keyword evidence="1" id="KW-0378">Hydrolase</keyword>
<dbReference type="Gene3D" id="1.10.150.240">
    <property type="entry name" value="Putative phosphatase, domain 2"/>
    <property type="match status" value="1"/>
</dbReference>
<evidence type="ECO:0000313" key="2">
    <source>
        <dbReference type="Proteomes" id="UP000476064"/>
    </source>
</evidence>
<dbReference type="InterPro" id="IPR006439">
    <property type="entry name" value="HAD-SF_hydro_IA"/>
</dbReference>
<organism evidence="1 2">
    <name type="scientific">Paenibacillus lycopersici</name>
    <dbReference type="NCBI Taxonomy" id="2704462"/>
    <lineage>
        <taxon>Bacteria</taxon>
        <taxon>Bacillati</taxon>
        <taxon>Bacillota</taxon>
        <taxon>Bacilli</taxon>
        <taxon>Bacillales</taxon>
        <taxon>Paenibacillaceae</taxon>
        <taxon>Paenibacillus</taxon>
    </lineage>
</organism>
<dbReference type="Proteomes" id="UP000476064">
    <property type="component" value="Chromosome"/>
</dbReference>
<dbReference type="GO" id="GO:0008967">
    <property type="term" value="F:phosphoglycolate phosphatase activity"/>
    <property type="evidence" value="ECO:0007669"/>
    <property type="project" value="TreeGrafter"/>
</dbReference>
<dbReference type="NCBIfam" id="TIGR01549">
    <property type="entry name" value="HAD-SF-IA-v1"/>
    <property type="match status" value="1"/>
</dbReference>
<proteinExistence type="predicted"/>
<sequence>MREYVIFDFDGTIVQSKMLAIRLFNELAAKYGGRQIEEAEIPRLSGLSIPDRLKALQVPLYKMPPLVLEGKRRYRDELPGLQPAPGMREVFARLKNHGYKLGILSSNTMDNIQTFLAQHELAGFDFVHSSTNMFGKDKAIRKMARSAGFGLDQMIYVGDELRDVQACRKVDVPIIAVTWGLDSAKLLAQAGPDYLCHSAAELEAIILAGSGKRG</sequence>
<dbReference type="GO" id="GO:0005829">
    <property type="term" value="C:cytosol"/>
    <property type="evidence" value="ECO:0007669"/>
    <property type="project" value="TreeGrafter"/>
</dbReference>
<dbReference type="PANTHER" id="PTHR43434:SF13">
    <property type="entry name" value="PHOSPHOGLYCOLATE PHOSPHATASE"/>
    <property type="match status" value="1"/>
</dbReference>
<dbReference type="PANTHER" id="PTHR43434">
    <property type="entry name" value="PHOSPHOGLYCOLATE PHOSPHATASE"/>
    <property type="match status" value="1"/>
</dbReference>
<dbReference type="SUPFAM" id="SSF56784">
    <property type="entry name" value="HAD-like"/>
    <property type="match status" value="1"/>
</dbReference>
<reference evidence="1 2" key="1">
    <citation type="submission" date="2020-01" db="EMBL/GenBank/DDBJ databases">
        <title>Paenibacillus sp. nov., isolated from tomato rhizosphere.</title>
        <authorList>
            <person name="Weon H.-Y."/>
            <person name="Lee S.A."/>
        </authorList>
    </citation>
    <scope>NUCLEOTIDE SEQUENCE [LARGE SCALE GENOMIC DNA]</scope>
    <source>
        <strain evidence="1 2">12200R-189</strain>
    </source>
</reference>
<gene>
    <name evidence="1" type="ORF">GXP70_26590</name>
</gene>
<dbReference type="EMBL" id="CP048209">
    <property type="protein sequence ID" value="QHT63179.1"/>
    <property type="molecule type" value="Genomic_DNA"/>
</dbReference>